<evidence type="ECO:0000313" key="5">
    <source>
        <dbReference type="Proteomes" id="UP000190229"/>
    </source>
</evidence>
<protein>
    <recommendedName>
        <fullName evidence="3">Rhodanese domain-containing protein</fullName>
    </recommendedName>
</protein>
<keyword evidence="2" id="KW-0677">Repeat</keyword>
<dbReference type="Gene3D" id="3.40.250.10">
    <property type="entry name" value="Rhodanese-like domain"/>
    <property type="match status" value="2"/>
</dbReference>
<feature type="domain" description="Rhodanese" evidence="3">
    <location>
        <begin position="57"/>
        <end position="175"/>
    </location>
</feature>
<dbReference type="PANTHER" id="PTHR11364:SF27">
    <property type="entry name" value="SULFURTRANSFERASE"/>
    <property type="match status" value="1"/>
</dbReference>
<evidence type="ECO:0000256" key="1">
    <source>
        <dbReference type="ARBA" id="ARBA00022679"/>
    </source>
</evidence>
<feature type="domain" description="Rhodanese" evidence="3">
    <location>
        <begin position="214"/>
        <end position="318"/>
    </location>
</feature>
<name>A0A1V4ESC8_9BACL</name>
<keyword evidence="1" id="KW-0808">Transferase</keyword>
<accession>A0A1V4ESC8</accession>
<dbReference type="GO" id="GO:0004792">
    <property type="term" value="F:thiosulfate-cyanide sulfurtransferase activity"/>
    <property type="evidence" value="ECO:0007669"/>
    <property type="project" value="TreeGrafter"/>
</dbReference>
<evidence type="ECO:0000313" key="4">
    <source>
        <dbReference type="EMBL" id="OPG15843.1"/>
    </source>
</evidence>
<dbReference type="InterPro" id="IPR001763">
    <property type="entry name" value="Rhodanese-like_dom"/>
</dbReference>
<dbReference type="PANTHER" id="PTHR11364">
    <property type="entry name" value="THIOSULFATE SULFERTANSFERASE"/>
    <property type="match status" value="1"/>
</dbReference>
<dbReference type="Pfam" id="PF00581">
    <property type="entry name" value="Rhodanese"/>
    <property type="match status" value="2"/>
</dbReference>
<dbReference type="SMART" id="SM00450">
    <property type="entry name" value="RHOD"/>
    <property type="match status" value="2"/>
</dbReference>
<dbReference type="SUPFAM" id="SSF52821">
    <property type="entry name" value="Rhodanese/Cell cycle control phosphatase"/>
    <property type="match status" value="2"/>
</dbReference>
<gene>
    <name evidence="4" type="ORF">B2M26_09550</name>
</gene>
<dbReference type="CDD" id="cd01448">
    <property type="entry name" value="TST_Repeat_1"/>
    <property type="match status" value="1"/>
</dbReference>
<reference evidence="4 5" key="1">
    <citation type="submission" date="2017-02" db="EMBL/GenBank/DDBJ databases">
        <title>Draft genome of Acidibacillus ferrooxidans Huett2.</title>
        <authorList>
            <person name="Schopf S."/>
        </authorList>
    </citation>
    <scope>NUCLEOTIDE SEQUENCE [LARGE SCALE GENOMIC DNA]</scope>
    <source>
        <strain evidence="4 5">Huett2</strain>
    </source>
</reference>
<dbReference type="InterPro" id="IPR045078">
    <property type="entry name" value="TST/MPST-like"/>
</dbReference>
<keyword evidence="5" id="KW-1185">Reference proteome</keyword>
<dbReference type="AlphaFoldDB" id="A0A1V4ESC8"/>
<dbReference type="EMBL" id="MWPS01000026">
    <property type="protein sequence ID" value="OPG15843.1"/>
    <property type="molecule type" value="Genomic_DNA"/>
</dbReference>
<dbReference type="PROSITE" id="PS50206">
    <property type="entry name" value="RHODANESE_3"/>
    <property type="match status" value="2"/>
</dbReference>
<comment type="caution">
    <text evidence="4">The sequence shown here is derived from an EMBL/GenBank/DDBJ whole genome shotgun (WGS) entry which is preliminary data.</text>
</comment>
<proteinExistence type="predicted"/>
<dbReference type="Proteomes" id="UP000190229">
    <property type="component" value="Unassembled WGS sequence"/>
</dbReference>
<dbReference type="CDD" id="cd01449">
    <property type="entry name" value="TST_Repeat_2"/>
    <property type="match status" value="1"/>
</dbReference>
<evidence type="ECO:0000259" key="3">
    <source>
        <dbReference type="PROSITE" id="PS50206"/>
    </source>
</evidence>
<dbReference type="OrthoDB" id="9770030at2"/>
<dbReference type="InterPro" id="IPR036873">
    <property type="entry name" value="Rhodanese-like_dom_sf"/>
</dbReference>
<organism evidence="4 5">
    <name type="scientific">Ferroacidibacillus organovorans</name>
    <dbReference type="NCBI Taxonomy" id="1765683"/>
    <lineage>
        <taxon>Bacteria</taxon>
        <taxon>Bacillati</taxon>
        <taxon>Bacillota</taxon>
        <taxon>Bacilli</taxon>
        <taxon>Bacillales</taxon>
        <taxon>Alicyclobacillaceae</taxon>
        <taxon>Ferroacidibacillus</taxon>
    </lineage>
</organism>
<sequence length="322" mass="35227">MYVRPLHCTIERRSISCETCRYASRGANPGASLGGWTMNRERSATQCSVSWLLQHLDDQGVVVIDCRFALGAPDAGRDAYRAGHIPGAHYADLEEDLSRPPRPGEGRHPLPKEAAFAAFLQRVSITEASRVVVYDALGDMAPRLWWMLRLYGHHDVRVLTGGIAAWHAAGGVLETGAVPQADPLTPMYVSTFKAEWILDKSDVQRLSQVRRVQHLLDARAPERYRGEIEPIDRKAGHIPGAVCVPFTSLYSAPAVLRDEAELRDILDPYLDGAPLGVSCGSGVTACVLAMALFEIGKQPRVYVGSFSEWCADDSLPIATGDH</sequence>
<evidence type="ECO:0000256" key="2">
    <source>
        <dbReference type="ARBA" id="ARBA00022737"/>
    </source>
</evidence>